<reference evidence="2 3" key="1">
    <citation type="submission" date="2011-02" db="EMBL/GenBank/DDBJ databases">
        <title>The Genome Sequence of Sphaeroforma arctica JP610.</title>
        <authorList>
            <consortium name="The Broad Institute Genome Sequencing Platform"/>
            <person name="Russ C."/>
            <person name="Cuomo C."/>
            <person name="Young S.K."/>
            <person name="Zeng Q."/>
            <person name="Gargeya S."/>
            <person name="Alvarado L."/>
            <person name="Berlin A."/>
            <person name="Chapman S.B."/>
            <person name="Chen Z."/>
            <person name="Freedman E."/>
            <person name="Gellesch M."/>
            <person name="Goldberg J."/>
            <person name="Griggs A."/>
            <person name="Gujja S."/>
            <person name="Heilman E."/>
            <person name="Heiman D."/>
            <person name="Howarth C."/>
            <person name="Mehta T."/>
            <person name="Neiman D."/>
            <person name="Pearson M."/>
            <person name="Roberts A."/>
            <person name="Saif S."/>
            <person name="Shea T."/>
            <person name="Shenoy N."/>
            <person name="Sisk P."/>
            <person name="Stolte C."/>
            <person name="Sykes S."/>
            <person name="White J."/>
            <person name="Yandava C."/>
            <person name="Burger G."/>
            <person name="Gray M.W."/>
            <person name="Holland P.W.H."/>
            <person name="King N."/>
            <person name="Lang F.B.F."/>
            <person name="Roger A.J."/>
            <person name="Ruiz-Trillo I."/>
            <person name="Haas B."/>
            <person name="Nusbaum C."/>
            <person name="Birren B."/>
        </authorList>
    </citation>
    <scope>NUCLEOTIDE SEQUENCE [LARGE SCALE GENOMIC DNA]</scope>
    <source>
        <strain evidence="2 3">JP610</strain>
    </source>
</reference>
<dbReference type="GeneID" id="25917686"/>
<organism evidence="2 3">
    <name type="scientific">Sphaeroforma arctica JP610</name>
    <dbReference type="NCBI Taxonomy" id="667725"/>
    <lineage>
        <taxon>Eukaryota</taxon>
        <taxon>Ichthyosporea</taxon>
        <taxon>Ichthyophonida</taxon>
        <taxon>Sphaeroforma</taxon>
    </lineage>
</organism>
<dbReference type="EMBL" id="KQ251562">
    <property type="protein sequence ID" value="KNC70293.1"/>
    <property type="molecule type" value="Genomic_DNA"/>
</dbReference>
<dbReference type="RefSeq" id="XP_014144195.1">
    <property type="nucleotide sequence ID" value="XM_014288720.1"/>
</dbReference>
<sequence length="241" mass="25547">MKDIEPLYSGTEATACSRKKRAPPPPLSQPTTPTRKHVSGKPTAAPCIVPRPDKVEKNMQTGTTSASPSPPPTSHGRTPTTRAVVSDPPTPKRPIRAAPVPPPKLRRKPSTPPISPKARPTASHTSTPATPLFDTPTTPQANTPTTPQATTPTTPQATTPTASQTNTHLPPLRSRLSVHPGGPAHNATLTQTPKIKTPIARAESIATRSRMASSRVCVQCDHPVSYGSGDWLQIGESAYHR</sequence>
<dbReference type="AlphaFoldDB" id="A0A0L0F290"/>
<accession>A0A0L0F290</accession>
<proteinExistence type="predicted"/>
<evidence type="ECO:0000313" key="3">
    <source>
        <dbReference type="Proteomes" id="UP000054560"/>
    </source>
</evidence>
<feature type="region of interest" description="Disordered" evidence="1">
    <location>
        <begin position="1"/>
        <end position="191"/>
    </location>
</feature>
<evidence type="ECO:0000256" key="1">
    <source>
        <dbReference type="SAM" id="MobiDB-lite"/>
    </source>
</evidence>
<gene>
    <name evidence="2" type="ORF">SARC_17182</name>
</gene>
<keyword evidence="3" id="KW-1185">Reference proteome</keyword>
<name>A0A0L0F290_9EUKA</name>
<dbReference type="Proteomes" id="UP000054560">
    <property type="component" value="Unassembled WGS sequence"/>
</dbReference>
<evidence type="ECO:0000313" key="2">
    <source>
        <dbReference type="EMBL" id="KNC70293.1"/>
    </source>
</evidence>
<protein>
    <submittedName>
        <fullName evidence="2">Uncharacterized protein</fullName>
    </submittedName>
</protein>
<feature type="compositionally biased region" description="Low complexity" evidence="1">
    <location>
        <begin position="120"/>
        <end position="167"/>
    </location>
</feature>